<evidence type="ECO:0000313" key="1">
    <source>
        <dbReference type="EMBL" id="MFC3461396.1"/>
    </source>
</evidence>
<dbReference type="InterPro" id="IPR029058">
    <property type="entry name" value="AB_hydrolase_fold"/>
</dbReference>
<dbReference type="RefSeq" id="WP_379737782.1">
    <property type="nucleotide sequence ID" value="NZ_JBHRVV010000001.1"/>
</dbReference>
<sequence length="286" mass="31657">MPTVALVTVHGMGETPRDYAAGVFGQMRARLGPALRERLACYSVYYQDILQKNEQTIWNRVDRQSKVHYDDLRKFMLFGFADAAGLENRKEIPGSVYELAQGEIARNLLGACTANPAMPVVFLAHSLGCQVLSSYLYDAQKALAGGLVQAGVWRDIDGWARAAVGRVLSEREKQYLAGGICTGLLTTGCNIPIFVAAHKEMHIKPIAPPTPMFQWLNLYDPDDVLGWPLQPLSEGYRLLVQDRAINAGQGAVAWVLKSWNPLSHNAYWQDDAVLAPLAGMIRRMVE</sequence>
<accession>A0ABV7PQ95</accession>
<gene>
    <name evidence="1" type="ORF">ACFOPH_24615</name>
</gene>
<organism evidence="1 2">
    <name type="scientific">Massilia haematophila</name>
    <dbReference type="NCBI Taxonomy" id="457923"/>
    <lineage>
        <taxon>Bacteria</taxon>
        <taxon>Pseudomonadati</taxon>
        <taxon>Pseudomonadota</taxon>
        <taxon>Betaproteobacteria</taxon>
        <taxon>Burkholderiales</taxon>
        <taxon>Oxalobacteraceae</taxon>
        <taxon>Telluria group</taxon>
        <taxon>Massilia</taxon>
    </lineage>
</organism>
<dbReference type="SUPFAM" id="SSF53474">
    <property type="entry name" value="alpha/beta-Hydrolases"/>
    <property type="match status" value="1"/>
</dbReference>
<reference evidence="2" key="1">
    <citation type="journal article" date="2019" name="Int. J. Syst. Evol. Microbiol.">
        <title>The Global Catalogue of Microorganisms (GCM) 10K type strain sequencing project: providing services to taxonomists for standard genome sequencing and annotation.</title>
        <authorList>
            <consortium name="The Broad Institute Genomics Platform"/>
            <consortium name="The Broad Institute Genome Sequencing Center for Infectious Disease"/>
            <person name="Wu L."/>
            <person name="Ma J."/>
        </authorList>
    </citation>
    <scope>NUCLEOTIDE SEQUENCE [LARGE SCALE GENOMIC DNA]</scope>
    <source>
        <strain evidence="2">CCM 7480</strain>
    </source>
</reference>
<dbReference type="EMBL" id="JBHRVV010000001">
    <property type="protein sequence ID" value="MFC3461396.1"/>
    <property type="molecule type" value="Genomic_DNA"/>
</dbReference>
<keyword evidence="2" id="KW-1185">Reference proteome</keyword>
<comment type="caution">
    <text evidence="1">The sequence shown here is derived from an EMBL/GenBank/DDBJ whole genome shotgun (WGS) entry which is preliminary data.</text>
</comment>
<name>A0ABV7PQ95_9BURK</name>
<proteinExistence type="predicted"/>
<protein>
    <recommendedName>
        <fullName evidence="3">Alpha/beta hydrolase</fullName>
    </recommendedName>
</protein>
<dbReference type="Proteomes" id="UP001595665">
    <property type="component" value="Unassembled WGS sequence"/>
</dbReference>
<evidence type="ECO:0008006" key="3">
    <source>
        <dbReference type="Google" id="ProtNLM"/>
    </source>
</evidence>
<evidence type="ECO:0000313" key="2">
    <source>
        <dbReference type="Proteomes" id="UP001595665"/>
    </source>
</evidence>